<dbReference type="CDD" id="cd09106">
    <property type="entry name" value="PLDc_vPLD3_4_5_like_1"/>
    <property type="match status" value="1"/>
</dbReference>
<name>A0A6P4A717_ZIZJJ</name>
<protein>
    <submittedName>
        <fullName evidence="4">Uncharacterized protein LOC107419750</fullName>
    </submittedName>
</protein>
<dbReference type="Proteomes" id="UP001652623">
    <property type="component" value="Chromosome 5"/>
</dbReference>
<dbReference type="InterPro" id="IPR050874">
    <property type="entry name" value="Diverse_PLD-related"/>
</dbReference>
<dbReference type="PANTHER" id="PTHR10185:SF17">
    <property type="entry name" value="GM01519P-RELATED"/>
    <property type="match status" value="1"/>
</dbReference>
<accession>A0A6P4A717</accession>
<evidence type="ECO:0000259" key="2">
    <source>
        <dbReference type="PROSITE" id="PS50035"/>
    </source>
</evidence>
<gene>
    <name evidence="4" type="primary">LOC107419750</name>
</gene>
<dbReference type="GO" id="GO:0003824">
    <property type="term" value="F:catalytic activity"/>
    <property type="evidence" value="ECO:0007669"/>
    <property type="project" value="InterPro"/>
</dbReference>
<keyword evidence="3" id="KW-1185">Reference proteome</keyword>
<sequence length="534" mass="59857">MKVSCIETGRNFILVVLVFDIFSSLSLAAVSQSSPQCTAWLVQSIPTDLLHLPRVSGVLSTADVFRWLAGNSSQTLDITTQYWQLRAQPENPLSGDYGYSKDDLQNFGAHEGYGVYKALENAADRNVNIRLLSHSGRNPYYTSEPAELASGRPNVKNVTLLLSEWWEKGLIHSKIWVSDNRDVYIGSANMEWRSLTQVNELGIYLVGCPIIAKQVVSYFDNLWTLASLNSPDYTKIVSDQKWQIERKVPCWSRFLDSQVRCRSPLPPFIETPHVAGYPVLSDPNMFKLPIQTPGCNYLSAFEPQSSYLSFAPPELLFGSYQADEQAWVETIKSVGKGGTVRISTMDWLDQSQYTKQTVYWSTLSSAVSEVVFGKHATVKILVAYWAHLFNNADQYLNSLLYSNVLCSSSKHNKCTGKVEIKYYIVPGFNMTGPAIKDGEKTENRYPAHSRFYHAKYAVSDVRAHIGSSNIIWDHFYSTADVSFGIYDPAIVSQLEEIFDADWNSPYAVPVEEVVEGGPLHCVGSSMSMNSVLKL</sequence>
<keyword evidence="1" id="KW-0472">Membrane</keyword>
<dbReference type="RefSeq" id="XP_015884028.3">
    <property type="nucleotide sequence ID" value="XM_016028542.4"/>
</dbReference>
<evidence type="ECO:0000256" key="1">
    <source>
        <dbReference type="SAM" id="Phobius"/>
    </source>
</evidence>
<dbReference type="InterPro" id="IPR025202">
    <property type="entry name" value="PLD-like_dom"/>
</dbReference>
<dbReference type="PANTHER" id="PTHR10185">
    <property type="entry name" value="PHOSPHOLIPASE D - RELATED"/>
    <property type="match status" value="1"/>
</dbReference>
<dbReference type="InParanoid" id="A0A6P4A717"/>
<dbReference type="AlphaFoldDB" id="A0A6P4A717"/>
<dbReference type="InterPro" id="IPR001736">
    <property type="entry name" value="PLipase_D/transphosphatidylase"/>
</dbReference>
<feature type="transmembrane region" description="Helical" evidence="1">
    <location>
        <begin position="12"/>
        <end position="30"/>
    </location>
</feature>
<dbReference type="CDD" id="cd09107">
    <property type="entry name" value="PLDc_vPLD3_4_5_like_2"/>
    <property type="match status" value="1"/>
</dbReference>
<reference evidence="4" key="1">
    <citation type="submission" date="2025-08" db="UniProtKB">
        <authorList>
            <consortium name="RefSeq"/>
        </authorList>
    </citation>
    <scope>IDENTIFICATION</scope>
    <source>
        <tissue evidence="4">Seedling</tissue>
    </source>
</reference>
<proteinExistence type="predicted"/>
<evidence type="ECO:0000313" key="3">
    <source>
        <dbReference type="Proteomes" id="UP001652623"/>
    </source>
</evidence>
<evidence type="ECO:0000313" key="4">
    <source>
        <dbReference type="RefSeq" id="XP_015884028.3"/>
    </source>
</evidence>
<organism evidence="3 4">
    <name type="scientific">Ziziphus jujuba</name>
    <name type="common">Chinese jujube</name>
    <name type="synonym">Ziziphus sativa</name>
    <dbReference type="NCBI Taxonomy" id="326968"/>
    <lineage>
        <taxon>Eukaryota</taxon>
        <taxon>Viridiplantae</taxon>
        <taxon>Streptophyta</taxon>
        <taxon>Embryophyta</taxon>
        <taxon>Tracheophyta</taxon>
        <taxon>Spermatophyta</taxon>
        <taxon>Magnoliopsida</taxon>
        <taxon>eudicotyledons</taxon>
        <taxon>Gunneridae</taxon>
        <taxon>Pentapetalae</taxon>
        <taxon>rosids</taxon>
        <taxon>fabids</taxon>
        <taxon>Rosales</taxon>
        <taxon>Rhamnaceae</taxon>
        <taxon>Paliureae</taxon>
        <taxon>Ziziphus</taxon>
    </lineage>
</organism>
<dbReference type="SUPFAM" id="SSF56024">
    <property type="entry name" value="Phospholipase D/nuclease"/>
    <property type="match status" value="2"/>
</dbReference>
<feature type="domain" description="PLD phosphodiesterase" evidence="2">
    <location>
        <begin position="448"/>
        <end position="474"/>
    </location>
</feature>
<keyword evidence="1" id="KW-1133">Transmembrane helix</keyword>
<dbReference type="SMART" id="SM00155">
    <property type="entry name" value="PLDc"/>
    <property type="match status" value="2"/>
</dbReference>
<dbReference type="PROSITE" id="PS50035">
    <property type="entry name" value="PLD"/>
    <property type="match status" value="2"/>
</dbReference>
<dbReference type="GeneID" id="107419750"/>
<feature type="domain" description="PLD phosphodiesterase" evidence="2">
    <location>
        <begin position="167"/>
        <end position="194"/>
    </location>
</feature>
<dbReference type="Pfam" id="PF13091">
    <property type="entry name" value="PLDc_2"/>
    <property type="match status" value="1"/>
</dbReference>
<keyword evidence="1" id="KW-0812">Transmembrane</keyword>
<dbReference type="Gene3D" id="3.30.870.10">
    <property type="entry name" value="Endonuclease Chain A"/>
    <property type="match status" value="2"/>
</dbReference>
<dbReference type="KEGG" id="zju:107419750"/>